<organism evidence="1 2">
    <name type="scientific">Microcoleus anatoxicus PTRS2</name>
    <dbReference type="NCBI Taxonomy" id="2705321"/>
    <lineage>
        <taxon>Bacteria</taxon>
        <taxon>Bacillati</taxon>
        <taxon>Cyanobacteriota</taxon>
        <taxon>Cyanophyceae</taxon>
        <taxon>Oscillatoriophycideae</taxon>
        <taxon>Oscillatoriales</taxon>
        <taxon>Microcoleaceae</taxon>
        <taxon>Microcoleus</taxon>
        <taxon>Microcoleus anatoxicus</taxon>
    </lineage>
</organism>
<reference evidence="1 2" key="1">
    <citation type="journal article" date="2020" name="Harmful Algae">
        <title>Molecular and morphological characterization of a novel dihydroanatoxin-a producing Microcoleus species (cyanobacteria) from the Russian River, California, USA.</title>
        <authorList>
            <person name="Conklin K.Y."/>
            <person name="Stancheva R."/>
            <person name="Otten T.G."/>
            <person name="Fadness R."/>
            <person name="Boyer G.L."/>
            <person name="Read B."/>
            <person name="Zhang X."/>
            <person name="Sheath R.G."/>
        </authorList>
    </citation>
    <scope>NUCLEOTIDE SEQUENCE [LARGE SCALE GENOMIC DNA]</scope>
    <source>
        <strain evidence="1 2">PTRS2</strain>
    </source>
</reference>
<dbReference type="Proteomes" id="UP001384579">
    <property type="component" value="Unassembled WGS sequence"/>
</dbReference>
<dbReference type="EMBL" id="JBBLXS010000022">
    <property type="protein sequence ID" value="MEK0183829.1"/>
    <property type="molecule type" value="Genomic_DNA"/>
</dbReference>
<evidence type="ECO:0000313" key="2">
    <source>
        <dbReference type="Proteomes" id="UP001384579"/>
    </source>
</evidence>
<dbReference type="RefSeq" id="WP_340520168.1">
    <property type="nucleotide sequence ID" value="NZ_JBBLXS010000022.1"/>
</dbReference>
<name>A0ABU8YHJ5_9CYAN</name>
<comment type="caution">
    <text evidence="1">The sequence shown here is derived from an EMBL/GenBank/DDBJ whole genome shotgun (WGS) entry which is preliminary data.</text>
</comment>
<evidence type="ECO:0000313" key="1">
    <source>
        <dbReference type="EMBL" id="MEK0183829.1"/>
    </source>
</evidence>
<proteinExistence type="predicted"/>
<protein>
    <submittedName>
        <fullName evidence="1">Uncharacterized protein</fullName>
    </submittedName>
</protein>
<accession>A0ABU8YHJ5</accession>
<keyword evidence="2" id="KW-1185">Reference proteome</keyword>
<sequence>MEKLGKTLNIASRLPHFYDTQNVESVLYQFIDVFGYIIEQAETDLLDVMHAHHVDTATNEGSQGFIGQRKGDLDKLLTIYLEALGGTSQLIQVSDRFSIGSIKNVDSFVAKLQTNTDIVSQELRKNLTLETNQILDRYQVTQPNFHEDSFKNLPQLAISILVAQHPVSKYLHSQLNSESQQLLSLYDGSESVPQPLQQILLTLLNQQLTKPDFYAKNKAYFKSILLLESVKQLIAAPTNHDDRQRLHRLLLEAAYPEYIESSNIPSKGEVEQALIAELNRFLESYKPENDTLDTTNRIKQNRLLLEATYPRELEKSYAPYRERLKGIIAILRQGAATRQGILDLVAANLGILGDSEAALAAKKQIRIEEFDPEKTWIRPPNTSFGIIAYHYRLRLFEEFVAASLNPQPSEIEIFLEVPSTLPVEGLYNPRIVHLDTGHFICYQGRIKSGDKLLFRGNTVLVNGQPFHTQENTPLLPISNSRWRFEAQIIGDYPVGLFDRQKFDSSTLGFAEVAIHLEMRIYKLNPGMFEVTIPWDIPGYSDKFGEASDHPRHQIGNIINHVKGAGVLALINYEKVFRETHDLQLRLTVVRSPFLETHIAEEKFNLLGLKVPYPDGIRHEMSEKLLTTGVFDYAIFDYGDRFASIPPPAPDENYHEMTDNFLISGVFDYTDFDSGNGFE</sequence>
<gene>
    <name evidence="1" type="ORF">WMG39_03090</name>
</gene>